<proteinExistence type="predicted"/>
<feature type="transmembrane region" description="Helical" evidence="1">
    <location>
        <begin position="324"/>
        <end position="342"/>
    </location>
</feature>
<feature type="transmembrane region" description="Helical" evidence="1">
    <location>
        <begin position="215"/>
        <end position="236"/>
    </location>
</feature>
<feature type="transmembrane region" description="Helical" evidence="1">
    <location>
        <begin position="242"/>
        <end position="262"/>
    </location>
</feature>
<feature type="transmembrane region" description="Helical" evidence="1">
    <location>
        <begin position="110"/>
        <end position="129"/>
    </location>
</feature>
<gene>
    <name evidence="2" type="ORF">GCM10007304_05700</name>
</gene>
<reference evidence="2" key="1">
    <citation type="journal article" date="2014" name="Int. J. Syst. Evol. Microbiol.">
        <title>Complete genome sequence of Corynebacterium casei LMG S-19264T (=DSM 44701T), isolated from a smear-ripened cheese.</title>
        <authorList>
            <consortium name="US DOE Joint Genome Institute (JGI-PGF)"/>
            <person name="Walter F."/>
            <person name="Albersmeier A."/>
            <person name="Kalinowski J."/>
            <person name="Ruckert C."/>
        </authorList>
    </citation>
    <scope>NUCLEOTIDE SEQUENCE</scope>
    <source>
        <strain evidence="2">CCM 7905</strain>
    </source>
</reference>
<evidence type="ECO:0000256" key="1">
    <source>
        <dbReference type="SAM" id="Phobius"/>
    </source>
</evidence>
<dbReference type="Proteomes" id="UP000654257">
    <property type="component" value="Unassembled WGS sequence"/>
</dbReference>
<dbReference type="AlphaFoldDB" id="A0A917CPV1"/>
<comment type="caution">
    <text evidence="2">The sequence shown here is derived from an EMBL/GenBank/DDBJ whole genome shotgun (WGS) entry which is preliminary data.</text>
</comment>
<feature type="transmembrane region" description="Helical" evidence="1">
    <location>
        <begin position="381"/>
        <end position="399"/>
    </location>
</feature>
<reference evidence="2" key="2">
    <citation type="submission" date="2020-09" db="EMBL/GenBank/DDBJ databases">
        <authorList>
            <person name="Sun Q."/>
            <person name="Sedlacek I."/>
        </authorList>
    </citation>
    <scope>NUCLEOTIDE SEQUENCE</scope>
    <source>
        <strain evidence="2">CCM 7905</strain>
    </source>
</reference>
<keyword evidence="3" id="KW-1185">Reference proteome</keyword>
<accession>A0A917CPV1</accession>
<keyword evidence="1" id="KW-0812">Transmembrane</keyword>
<evidence type="ECO:0000313" key="3">
    <source>
        <dbReference type="Proteomes" id="UP000654257"/>
    </source>
</evidence>
<keyword evidence="1" id="KW-1133">Transmembrane helix</keyword>
<dbReference type="RefSeq" id="WP_188543166.1">
    <property type="nucleotide sequence ID" value="NZ_BMCU01000001.1"/>
</dbReference>
<sequence length="464" mass="48450">MSRFQHVRPALLVVTAVLTGVLGGFVFASPRSDGWVFNASLDDTAGWLTAQATATSVGAFVVVLSYALWSWFSSTSPRPLWVVITITAILVTFVKVTVPDAASVDVLTFLHILKCCAAGVLVGTAAYAVRRSRPGWVALAGGVSGGYLLSATQGVVDGLSNQYAPSFPYSSSVFGEAAWWLLVAVVVTAVACTVEPPQSQDAPPGPDRSVALRMVMYAAIVAVVGRVVAAVIVRRIPDGGYGLWVVAAVCVAAFVVTVDVVSKRWDHHDARLPLAAVAVTASSVSVWSSLRAAQQLPQFIPFFGGIGALVLAAALAWRVRRRTMPWLGLGLLAASPLVSALVRSEVESVAAVVLTGFGATLLIGSLTIPADAGNGDDSVRALAVAIPGMAGVFATAAMLPSNTELVGASLAELFDDSTSILGYTRDTFSTADRFGEWLMFAVVAYCALRIAMSRPKPAPMPEAL</sequence>
<evidence type="ECO:0000313" key="2">
    <source>
        <dbReference type="EMBL" id="GGF94706.1"/>
    </source>
</evidence>
<protein>
    <submittedName>
        <fullName evidence="2">Uncharacterized protein</fullName>
    </submittedName>
</protein>
<keyword evidence="1" id="KW-0472">Membrane</keyword>
<dbReference type="EMBL" id="BMCU01000001">
    <property type="protein sequence ID" value="GGF94706.1"/>
    <property type="molecule type" value="Genomic_DNA"/>
</dbReference>
<feature type="transmembrane region" description="Helical" evidence="1">
    <location>
        <begin position="44"/>
        <end position="68"/>
    </location>
</feature>
<feature type="transmembrane region" description="Helical" evidence="1">
    <location>
        <begin position="274"/>
        <end position="293"/>
    </location>
</feature>
<feature type="transmembrane region" description="Helical" evidence="1">
    <location>
        <begin position="434"/>
        <end position="452"/>
    </location>
</feature>
<feature type="transmembrane region" description="Helical" evidence="1">
    <location>
        <begin position="299"/>
        <end position="317"/>
    </location>
</feature>
<organism evidence="2 3">
    <name type="scientific">Rhodococcoides trifolii</name>
    <dbReference type="NCBI Taxonomy" id="908250"/>
    <lineage>
        <taxon>Bacteria</taxon>
        <taxon>Bacillati</taxon>
        <taxon>Actinomycetota</taxon>
        <taxon>Actinomycetes</taxon>
        <taxon>Mycobacteriales</taxon>
        <taxon>Nocardiaceae</taxon>
        <taxon>Rhodococcoides</taxon>
    </lineage>
</organism>
<feature type="transmembrane region" description="Helical" evidence="1">
    <location>
        <begin position="348"/>
        <end position="369"/>
    </location>
</feature>
<feature type="transmembrane region" description="Helical" evidence="1">
    <location>
        <begin position="80"/>
        <end position="98"/>
    </location>
</feature>
<feature type="transmembrane region" description="Helical" evidence="1">
    <location>
        <begin position="136"/>
        <end position="156"/>
    </location>
</feature>
<name>A0A917CPV1_9NOCA</name>